<evidence type="ECO:0000313" key="1">
    <source>
        <dbReference type="EMBL" id="MFC0319335.1"/>
    </source>
</evidence>
<protein>
    <recommendedName>
        <fullName evidence="3">Carboxypeptidase family protein</fullName>
    </recommendedName>
</protein>
<dbReference type="RefSeq" id="WP_130856019.1">
    <property type="nucleotide sequence ID" value="NZ_JBHLWO010000002.1"/>
</dbReference>
<dbReference type="Proteomes" id="UP001589774">
    <property type="component" value="Unassembled WGS sequence"/>
</dbReference>
<dbReference type="InterPro" id="IPR008969">
    <property type="entry name" value="CarboxyPept-like_regulatory"/>
</dbReference>
<name>A0ABV6HKG1_9SPHI</name>
<organism evidence="1 2">
    <name type="scientific">Olivibacter oleidegradans</name>
    <dbReference type="NCBI Taxonomy" id="760123"/>
    <lineage>
        <taxon>Bacteria</taxon>
        <taxon>Pseudomonadati</taxon>
        <taxon>Bacteroidota</taxon>
        <taxon>Sphingobacteriia</taxon>
        <taxon>Sphingobacteriales</taxon>
        <taxon>Sphingobacteriaceae</taxon>
        <taxon>Olivibacter</taxon>
    </lineage>
</organism>
<dbReference type="EMBL" id="JBHLWO010000002">
    <property type="protein sequence ID" value="MFC0319335.1"/>
    <property type="molecule type" value="Genomic_DNA"/>
</dbReference>
<dbReference type="SUPFAM" id="SSF49464">
    <property type="entry name" value="Carboxypeptidase regulatory domain-like"/>
    <property type="match status" value="1"/>
</dbReference>
<accession>A0ABV6HKG1</accession>
<reference evidence="1 2" key="1">
    <citation type="submission" date="2024-09" db="EMBL/GenBank/DDBJ databases">
        <authorList>
            <person name="Sun Q."/>
            <person name="Mori K."/>
        </authorList>
    </citation>
    <scope>NUCLEOTIDE SEQUENCE [LARGE SCALE GENOMIC DNA]</scope>
    <source>
        <strain evidence="1 2">CCM 7765</strain>
    </source>
</reference>
<sequence>MVSKIYPWEVSLTTFLLLIFPFLLSAQKQAVQGRLQTKDGKDVAYANVVIKNRDNRVVSFKTSDAQGNFMIALPDTANNNHLVLEIRHLGYKQVRLSLNGQDFYKIILEEQTIDLSQVEVKSKPSIRRRGDTLSYQVSNFAKGEDRSIGEVLKRLPGIEVADNGEIKYNGKSISSLYIDGDDLLADRYVIGSKTIPHGMVKNVEVMQNHQPIKILQNKVSSDQVALNLVIKEDVKLKMTGQAKLGLGLPPQYDSEINGILFNKKYKMLNVMKGNNIGEDLSLDFTAFNRSVILSTIGNERPDALLSTGTVGTPNLPKPRYYLNESVAVNANNLLNLRNGLQLKSTINILVDRNQLNYNGLSDTYLGEDTIHYSERQALFRHPFLADFTLSAEANKKSHYFKNELRFSYSGDRADANMFNNGAALNLRLTSKVRDLSNRLEYIPELHNRNVIQLTWYVNYSNLPQQLFLQPGVNAPILNDSVAYQSTTQSVQTPTWFNRLSLSYGLVKNKVKQHYRLGVLNELQHLESVLRLNQDDGRTLAFAGSKDNDLQWSRHRLYAEANYEYKARRWETSLALPLAGQRIGYKDPYFMLVRNQYQLLFNPALRLKWMVNQEDYLSTNYTYSNHMGNIGGIYRGAILTNYRTIQVNNAGLQERSSHNVGLQYNFQRSIAMLFMNAGLNWNKSIANTIASNVVNQNISQTVLLPLENNVSTLNTHIEISKFIFALGSAAKIRASWSTTRYNQIINNELFPYNNRTFSLSPNFEARLWSWVSFNYRATRTWLSSKVITNGITSVLPEQYMQYDDQHVQFVFYIGKNLFVNIAGRYQSIKQNNRLTYFFMDANFRLKLVKLKSDLELNLTNLANVRGYESYHINANNIWYSLYDLRGRMAVFKYSFNF</sequence>
<dbReference type="SUPFAM" id="SSF56935">
    <property type="entry name" value="Porins"/>
    <property type="match status" value="1"/>
</dbReference>
<keyword evidence="2" id="KW-1185">Reference proteome</keyword>
<evidence type="ECO:0008006" key="3">
    <source>
        <dbReference type="Google" id="ProtNLM"/>
    </source>
</evidence>
<comment type="caution">
    <text evidence="1">The sequence shown here is derived from an EMBL/GenBank/DDBJ whole genome shotgun (WGS) entry which is preliminary data.</text>
</comment>
<gene>
    <name evidence="1" type="ORF">ACFFI0_13525</name>
</gene>
<proteinExistence type="predicted"/>
<evidence type="ECO:0000313" key="2">
    <source>
        <dbReference type="Proteomes" id="UP001589774"/>
    </source>
</evidence>